<dbReference type="InterPro" id="IPR051176">
    <property type="entry name" value="Cent_Immune-Sig_Mod"/>
</dbReference>
<dbReference type="OMA" id="ELETTCE"/>
<feature type="compositionally biased region" description="Basic and acidic residues" evidence="2">
    <location>
        <begin position="189"/>
        <end position="200"/>
    </location>
</feature>
<sequence>MATFVPSSPDDERGFDSGPALPPHYHHQQQPYQEQQEQEHREQQHHHYPQLDTNRAYSPEATTLLNSSPPPARSAVVEPVGAASPAVPSDRTPPHSSKRYPELPSLLPPHGFEPSTTDETEETLDQLETDHQFPPLPTISDQRPTPSPGKGRSQSLAYTPAPIKRKPLSSSASPLATRFSSPGNGYLDIIRDLPRPESRFSRSCSLDSPTLYEFPAKFGPPLNPPRPSAAAHASDLPAKPENNSHNQRSTSTVSDHSVQPQSSDFYNTGDLQPTKTLKDSPIISSAETGRPLSVSPDRHLSAGSLGVTTGPLDHNLDTYYNDEVAAPYTNTTATTNTHSQETHDRRNPIVKPSTMSLSSRKSPPPHLNLAPAEDSEPRQRAFPLVATPGDSNNLNRPLPKSPASSQLDANFYGNWATTPQSSTTEFSEDKEDISPIPSPSPYSLRRSTLRTLADESPRLLRTPSHTNTKTERPLEYCEDYLQTPPPSETSQYQIDEMEDELKAIGAELAASIRREMDLEDLVDKLQEQVNNGNPNESGKRTSDYFSDSGHSSSKFSDYDQAKEEISIVKRKAEQERAQIRLELTTKLQDERIRRRALDEQIQELSKRASMIDVAKIQNEETSDRIKELEAACDDLRRRLSEERQTRENLEDLLDAVKGELENASNERDNLRDEIVPQLRARVEGLESEVAENEKLAYDATRLQQEVQSLKMENEELGKIQEEVDLLKAENAELGKYREEYEHLSSEHAECSKLGNTEVARLQDEFEQFRAEHTGCDRLQEELQALRSGNSDVERLQEELHAIKLEHSECSKLHEEVQLLKSANAQLSSQQNELQSLRTESAEIDDLQQELEALRFENTELRKLEQELRTLKSENNELKQTGTRMSMALSRSTSVAGTNSASIKRGGRPMSLARSNTTKHHAAPEPRENLADRLKDVEAQRDALHNALRSLLERQEFQNRENAKRIKLLEQERDRLLSSSPRGGYEKEVAHLRDEIAVLRRRAEEAIDQKWEVEKGLGGLKMNLDRAEQEITSLRSLLREKDILIPEGFARSSYMSNYSNEDALVPVSSASLEKAYADLQATYSEALVRIKDLEDSTASNEAMQLAIARLEHSLSTAVTERDMAREDYVAQQNELESLRESEKQHIDAELTLADQLSDSARRVEELAQQVRAQLAINATLRARLADTVARGEANQRVSTERIASLQKRLRELEEQVITAQTNAEERVNRHEEELQTLKESHNIHLLRLRDGPAGSAAAMRGLPPRSFPPKSPLSPMFSMSLASKSDATPRTTRMSSPFLLSSSSSFYSSSHASSYLQPRVSGVLSSAASEGNMAGDVTTLKARVAQLEGALMAADSEMQEVVSRMNMAQIEVMTLQEEREEAVRQTRKLQKMMEEERVKVFEERFRNFAGATEVRA</sequence>
<accession>A0A8S8ZHT1</accession>
<evidence type="ECO:0000259" key="3">
    <source>
        <dbReference type="Pfam" id="PF24554"/>
    </source>
</evidence>
<feature type="compositionally biased region" description="Polar residues" evidence="2">
    <location>
        <begin position="886"/>
        <end position="901"/>
    </location>
</feature>
<feature type="coiled-coil region" evidence="1">
    <location>
        <begin position="494"/>
        <end position="528"/>
    </location>
</feature>
<feature type="region of interest" description="Disordered" evidence="2">
    <location>
        <begin position="528"/>
        <end position="560"/>
    </location>
</feature>
<feature type="coiled-coil region" evidence="1">
    <location>
        <begin position="1357"/>
        <end position="1398"/>
    </location>
</feature>
<feature type="compositionally biased region" description="Polar residues" evidence="2">
    <location>
        <begin position="415"/>
        <end position="425"/>
    </location>
</feature>
<reference evidence="4 5" key="1">
    <citation type="submission" date="2017-07" db="EMBL/GenBank/DDBJ databases">
        <title>Genome sequence of the Sordaria macrospora wild type strain R19027.</title>
        <authorList>
            <person name="Nowrousian M."/>
            <person name="Teichert I."/>
            <person name="Kueck U."/>
        </authorList>
    </citation>
    <scope>NUCLEOTIDE SEQUENCE [LARGE SCALE GENOMIC DNA]</scope>
    <source>
        <strain evidence="4 5">R19027</strain>
        <tissue evidence="4">Mycelium</tissue>
    </source>
</reference>
<dbReference type="InterPro" id="IPR056023">
    <property type="entry name" value="DUF7603"/>
</dbReference>
<feature type="compositionally biased region" description="Polar residues" evidence="2">
    <location>
        <begin position="51"/>
        <end position="67"/>
    </location>
</feature>
<feature type="coiled-coil region" evidence="1">
    <location>
        <begin position="926"/>
        <end position="1043"/>
    </location>
</feature>
<dbReference type="PANTHER" id="PTHR15715:SF37">
    <property type="entry name" value="LD47843P"/>
    <property type="match status" value="1"/>
</dbReference>
<feature type="region of interest" description="Disordered" evidence="2">
    <location>
        <begin position="332"/>
        <end position="475"/>
    </location>
</feature>
<protein>
    <recommendedName>
        <fullName evidence="3">DUF7603 domain-containing protein</fullName>
    </recommendedName>
</protein>
<comment type="caution">
    <text evidence="4">The sequence shown here is derived from an EMBL/GenBank/DDBJ whole genome shotgun (WGS) entry which is preliminary data.</text>
</comment>
<evidence type="ECO:0000313" key="5">
    <source>
        <dbReference type="Proteomes" id="UP000433876"/>
    </source>
</evidence>
<feature type="coiled-coil region" evidence="1">
    <location>
        <begin position="775"/>
        <end position="880"/>
    </location>
</feature>
<feature type="compositionally biased region" description="Polar residues" evidence="2">
    <location>
        <begin position="168"/>
        <end position="183"/>
    </location>
</feature>
<feature type="coiled-coil region" evidence="1">
    <location>
        <begin position="1120"/>
        <end position="1239"/>
    </location>
</feature>
<name>A0A8S8ZHT1_SORMA</name>
<dbReference type="Proteomes" id="UP000433876">
    <property type="component" value="Unassembled WGS sequence"/>
</dbReference>
<dbReference type="VEuPathDB" id="FungiDB:SMAC_04943"/>
<evidence type="ECO:0000256" key="1">
    <source>
        <dbReference type="SAM" id="Coils"/>
    </source>
</evidence>
<evidence type="ECO:0000256" key="2">
    <source>
        <dbReference type="SAM" id="MobiDB-lite"/>
    </source>
</evidence>
<dbReference type="EMBL" id="NMPR01000186">
    <property type="protein sequence ID" value="KAA8628396.1"/>
    <property type="molecule type" value="Genomic_DNA"/>
</dbReference>
<keyword evidence="1" id="KW-0175">Coiled coil</keyword>
<dbReference type="Pfam" id="PF24554">
    <property type="entry name" value="DUF7603"/>
    <property type="match status" value="1"/>
</dbReference>
<proteinExistence type="predicted"/>
<organism evidence="4 5">
    <name type="scientific">Sordaria macrospora</name>
    <dbReference type="NCBI Taxonomy" id="5147"/>
    <lineage>
        <taxon>Eukaryota</taxon>
        <taxon>Fungi</taxon>
        <taxon>Dikarya</taxon>
        <taxon>Ascomycota</taxon>
        <taxon>Pezizomycotina</taxon>
        <taxon>Sordariomycetes</taxon>
        <taxon>Sordariomycetidae</taxon>
        <taxon>Sordariales</taxon>
        <taxon>Sordariaceae</taxon>
        <taxon>Sordaria</taxon>
    </lineage>
</organism>
<gene>
    <name evidence="4" type="ORF">SMACR_04943</name>
</gene>
<dbReference type="PANTHER" id="PTHR15715">
    <property type="entry name" value="CENTROSOMAL PROTEIN OF 170 KDA"/>
    <property type="match status" value="1"/>
</dbReference>
<feature type="domain" description="DUF7603" evidence="3">
    <location>
        <begin position="1105"/>
        <end position="1213"/>
    </location>
</feature>
<feature type="region of interest" description="Disordered" evidence="2">
    <location>
        <begin position="1"/>
        <end position="311"/>
    </location>
</feature>
<feature type="compositionally biased region" description="Polar residues" evidence="2">
    <location>
        <begin position="241"/>
        <end position="275"/>
    </location>
</feature>
<feature type="region of interest" description="Disordered" evidence="2">
    <location>
        <begin position="886"/>
        <end position="925"/>
    </location>
</feature>
<feature type="compositionally biased region" description="Low complexity" evidence="2">
    <location>
        <begin position="441"/>
        <end position="451"/>
    </location>
</feature>
<feature type="compositionally biased region" description="Acidic residues" evidence="2">
    <location>
        <begin position="116"/>
        <end position="127"/>
    </location>
</feature>
<evidence type="ECO:0000313" key="4">
    <source>
        <dbReference type="EMBL" id="KAA8628396.1"/>
    </source>
</evidence>
<feature type="compositionally biased region" description="Low complexity" evidence="2">
    <location>
        <begin position="543"/>
        <end position="555"/>
    </location>
</feature>